<sequence>MVERKLKVEKVNYTSPDKKESEDAYIINREAGIYGVLDGATPLDEFQDQQGHNGAYLAARIFKEHFESLASNADLRKEVREANSKLYQQMLAHGIDVSEGYKRWSTCVAIVQVEESHINYAQLGDSMIVAGYTHKSAKLITQDTVKGISSRAKLKRATDRANGIDVFDEKYYENKLNQLRYNRSLANQPNGYTVANGMKEANLYLQKGRISTEDLTDVLLVTDGLFHPDYDLMDSYQQIITIGLTTYINDLTKNLRTV</sequence>
<dbReference type="STRING" id="866895.HBHAL_1809"/>
<evidence type="ECO:0000313" key="2">
    <source>
        <dbReference type="EMBL" id="CCG44173.1"/>
    </source>
</evidence>
<protein>
    <recommendedName>
        <fullName evidence="1">PPM-type phosphatase domain-containing protein</fullName>
    </recommendedName>
</protein>
<gene>
    <name evidence="2" type="ordered locus">HBHAL_1809</name>
</gene>
<dbReference type="InterPro" id="IPR001932">
    <property type="entry name" value="PPM-type_phosphatase-like_dom"/>
</dbReference>
<organism evidence="2 3">
    <name type="scientific">Halobacillus halophilus (strain ATCC 35676 / DSM 2266 / JCM 20832 / KCTC 3685 / LMG 17431 / NBRC 102448 / NCIMB 2269)</name>
    <name type="common">Sporosarcina halophila</name>
    <dbReference type="NCBI Taxonomy" id="866895"/>
    <lineage>
        <taxon>Bacteria</taxon>
        <taxon>Bacillati</taxon>
        <taxon>Bacillota</taxon>
        <taxon>Bacilli</taxon>
        <taxon>Bacillales</taxon>
        <taxon>Bacillaceae</taxon>
        <taxon>Halobacillus</taxon>
    </lineage>
</organism>
<evidence type="ECO:0000259" key="1">
    <source>
        <dbReference type="Pfam" id="PF13672"/>
    </source>
</evidence>
<dbReference type="InterPro" id="IPR036457">
    <property type="entry name" value="PPM-type-like_dom_sf"/>
</dbReference>
<dbReference type="SUPFAM" id="SSF81606">
    <property type="entry name" value="PP2C-like"/>
    <property type="match status" value="1"/>
</dbReference>
<dbReference type="Gene3D" id="3.60.40.10">
    <property type="entry name" value="PPM-type phosphatase domain"/>
    <property type="match status" value="1"/>
</dbReference>
<dbReference type="EMBL" id="HE717023">
    <property type="protein sequence ID" value="CCG44173.1"/>
    <property type="molecule type" value="Genomic_DNA"/>
</dbReference>
<dbReference type="RefSeq" id="WP_014642077.1">
    <property type="nucleotide sequence ID" value="NC_017668.1"/>
</dbReference>
<keyword evidence="3" id="KW-1185">Reference proteome</keyword>
<dbReference type="eggNOG" id="COG0631">
    <property type="taxonomic scope" value="Bacteria"/>
</dbReference>
<proteinExistence type="predicted"/>
<dbReference type="HOGENOM" id="CLU_067299_2_1_9"/>
<evidence type="ECO:0000313" key="3">
    <source>
        <dbReference type="Proteomes" id="UP000007397"/>
    </source>
</evidence>
<dbReference type="PATRIC" id="fig|866895.3.peg.807"/>
<reference evidence="2 3" key="1">
    <citation type="journal article" date="2013" name="Environ. Microbiol.">
        <title>Chloride and organic osmolytes: a hybrid strategy to cope with elevated salinities by the moderately halophilic, chloride-dependent bacterium Halobacillus halophilus.</title>
        <authorList>
            <person name="Saum S.H."/>
            <person name="Pfeiffer F."/>
            <person name="Palm P."/>
            <person name="Rampp M."/>
            <person name="Schuster S.C."/>
            <person name="Muller V."/>
            <person name="Oesterhelt D."/>
        </authorList>
    </citation>
    <scope>NUCLEOTIDE SEQUENCE [LARGE SCALE GENOMIC DNA]</scope>
    <source>
        <strain evidence="3">ATCC 35676 / DSM 2266 / JCM 20832 / KCTC 3685 / LMG 17431 / NBRC 102448 / NCIMB 2269</strain>
    </source>
</reference>
<accession>I0JJ55</accession>
<dbReference type="Pfam" id="PF13672">
    <property type="entry name" value="PP2C_2"/>
    <property type="match status" value="1"/>
</dbReference>
<name>I0JJ55_HALH3</name>
<dbReference type="Proteomes" id="UP000007397">
    <property type="component" value="Chromosome"/>
</dbReference>
<dbReference type="AlphaFoldDB" id="I0JJ55"/>
<dbReference type="KEGG" id="hhd:HBHAL_1809"/>
<feature type="domain" description="PPM-type phosphatase" evidence="1">
    <location>
        <begin position="31"/>
        <end position="231"/>
    </location>
</feature>